<gene>
    <name evidence="2" type="ORF">PhCBS80983_g01085</name>
</gene>
<protein>
    <recommendedName>
        <fullName evidence="4">Transmembrane protein 135 N-terminal domain-containing protein</fullName>
    </recommendedName>
</protein>
<dbReference type="PANTHER" id="PTHR12459">
    <property type="entry name" value="TRANSMEMBRANE PROTEIN 135-RELATED"/>
    <property type="match status" value="1"/>
</dbReference>
<keyword evidence="3" id="KW-1185">Reference proteome</keyword>
<feature type="region of interest" description="Disordered" evidence="1">
    <location>
        <begin position="435"/>
        <end position="454"/>
    </location>
</feature>
<feature type="compositionally biased region" description="Pro residues" evidence="1">
    <location>
        <begin position="440"/>
        <end position="450"/>
    </location>
</feature>
<accession>A0A507EE25</accession>
<evidence type="ECO:0000313" key="3">
    <source>
        <dbReference type="Proteomes" id="UP000318582"/>
    </source>
</evidence>
<reference evidence="2 3" key="1">
    <citation type="journal article" date="2019" name="Sci. Rep.">
        <title>Comparative genomics of chytrid fungi reveal insights into the obligate biotrophic and pathogenic lifestyle of Synchytrium endobioticum.</title>
        <authorList>
            <person name="van de Vossenberg B.T.L.H."/>
            <person name="Warris S."/>
            <person name="Nguyen H.D.T."/>
            <person name="van Gent-Pelzer M.P.E."/>
            <person name="Joly D.L."/>
            <person name="van de Geest H.C."/>
            <person name="Bonants P.J.M."/>
            <person name="Smith D.S."/>
            <person name="Levesque C.A."/>
            <person name="van der Lee T.A.J."/>
        </authorList>
    </citation>
    <scope>NUCLEOTIDE SEQUENCE [LARGE SCALE GENOMIC DNA]</scope>
    <source>
        <strain evidence="2 3">CBS 809.83</strain>
    </source>
</reference>
<organism evidence="2 3">
    <name type="scientific">Powellomyces hirtus</name>
    <dbReference type="NCBI Taxonomy" id="109895"/>
    <lineage>
        <taxon>Eukaryota</taxon>
        <taxon>Fungi</taxon>
        <taxon>Fungi incertae sedis</taxon>
        <taxon>Chytridiomycota</taxon>
        <taxon>Chytridiomycota incertae sedis</taxon>
        <taxon>Chytridiomycetes</taxon>
        <taxon>Spizellomycetales</taxon>
        <taxon>Powellomycetaceae</taxon>
        <taxon>Powellomyces</taxon>
    </lineage>
</organism>
<comment type="caution">
    <text evidence="2">The sequence shown here is derived from an EMBL/GenBank/DDBJ whole genome shotgun (WGS) entry which is preliminary data.</text>
</comment>
<dbReference type="AlphaFoldDB" id="A0A507EE25"/>
<evidence type="ECO:0000313" key="2">
    <source>
        <dbReference type="EMBL" id="TPX61438.1"/>
    </source>
</evidence>
<evidence type="ECO:0000256" key="1">
    <source>
        <dbReference type="SAM" id="MobiDB-lite"/>
    </source>
</evidence>
<dbReference type="EMBL" id="QEAQ01000007">
    <property type="protein sequence ID" value="TPX61438.1"/>
    <property type="molecule type" value="Genomic_DNA"/>
</dbReference>
<proteinExistence type="predicted"/>
<evidence type="ECO:0008006" key="4">
    <source>
        <dbReference type="Google" id="ProtNLM"/>
    </source>
</evidence>
<sequence length="508" mass="56570">MSLSRDTTVVLPKEEKKKSVVVQVKKPVPSPPIPATQIPGHVLRVGIRAGLLGFALRAGVAFLIRLVGVARGKTSLRDALIRTLTAKAMRQFAYFLGSFAAIWKGVNSVLRLVRNGTDDKLNGFIAGACAGLALGFEDKERRISIAQQMLVRGLRGVFHGMKTRNIFHLPHGESLVFALASAQIMYAYALHPTTIPKAFYTFIRKTGPLSEPVLNFVRANVRNLPFDPEAGAAVVEKLGGTSHAVATVANLGHAPAIIPCEILHPWTDSCSTNGAMIFMKVFKKIIPVYASLMVVPMVLLKMKDVIRRPVPLLRHALFNATRSSVFLSVFVAGYQQLACRYRDLVSHNILSRDYKLAYWFFGFFTSASIFIEQRKRRTELAMYVLPRGIDSFYKILRNRDLAPRIKYFEIFMFALPKIVPLNQFTPSFRFSFSSSRRLTSPPPPHHPSPPRAQSFFQTEPEAISGLLYKALRRFNIAIEDKRAGDEGDDGSPDTGDQSGVAKKQQQQQ</sequence>
<feature type="region of interest" description="Disordered" evidence="1">
    <location>
        <begin position="480"/>
        <end position="508"/>
    </location>
</feature>
<name>A0A507EE25_9FUNG</name>
<dbReference type="Proteomes" id="UP000318582">
    <property type="component" value="Unassembled WGS sequence"/>
</dbReference>
<dbReference type="InterPro" id="IPR026749">
    <property type="entry name" value="Tmem135"/>
</dbReference>
<dbReference type="PANTHER" id="PTHR12459:SF6">
    <property type="entry name" value="GB|AAD46013.1"/>
    <property type="match status" value="1"/>
</dbReference>